<evidence type="ECO:0000313" key="2">
    <source>
        <dbReference type="EMBL" id="ABB42662.1"/>
    </source>
</evidence>
<name>Q31DU2_HYDCU</name>
<dbReference type="KEGG" id="tcx:Tcr_2072"/>
<dbReference type="AlphaFoldDB" id="Q31DU2"/>
<evidence type="ECO:0000256" key="1">
    <source>
        <dbReference type="SAM" id="Coils"/>
    </source>
</evidence>
<gene>
    <name evidence="2" type="ordered locus">Tcr_2072</name>
    <name evidence="3" type="ordered locus">Tcr_2092</name>
</gene>
<dbReference type="Gene3D" id="1.10.443.10">
    <property type="entry name" value="Intergrase catalytic core"/>
    <property type="match status" value="1"/>
</dbReference>
<keyword evidence="1" id="KW-0175">Coiled coil</keyword>
<feature type="coiled-coil region" evidence="1">
    <location>
        <begin position="222"/>
        <end position="249"/>
    </location>
</feature>
<accession>Q31DU2</accession>
<protein>
    <submittedName>
        <fullName evidence="3">DNA breaking-rejoining enzyme</fullName>
    </submittedName>
</protein>
<dbReference type="GO" id="GO:0006310">
    <property type="term" value="P:DNA recombination"/>
    <property type="evidence" value="ECO:0007669"/>
    <property type="project" value="InterPro"/>
</dbReference>
<organism evidence="3">
    <name type="scientific">Hydrogenovibrio crunogenus (strain DSM 25203 / XCL-2)</name>
    <name type="common">Thiomicrospira crunogena</name>
    <dbReference type="NCBI Taxonomy" id="317025"/>
    <lineage>
        <taxon>Bacteria</taxon>
        <taxon>Pseudomonadati</taxon>
        <taxon>Pseudomonadota</taxon>
        <taxon>Gammaproteobacteria</taxon>
        <taxon>Thiotrichales</taxon>
        <taxon>Piscirickettsiaceae</taxon>
        <taxon>Hydrogenovibrio</taxon>
    </lineage>
</organism>
<dbReference type="GO" id="GO:0003677">
    <property type="term" value="F:DNA binding"/>
    <property type="evidence" value="ECO:0007669"/>
    <property type="project" value="InterPro"/>
</dbReference>
<reference evidence="3" key="1">
    <citation type="submission" date="2006-07" db="EMBL/GenBank/DDBJ databases">
        <title>Complete sequence of Thiomicrospira crunogena XCL-2.</title>
        <authorList>
            <consortium name="US DOE Joint Genome Institute"/>
            <person name="Copeland A."/>
            <person name="Lucas S."/>
            <person name="Lapidus A."/>
            <person name="Barry K."/>
            <person name="Detter J.C."/>
            <person name="Glavina del Rio T."/>
            <person name="Hammon N."/>
            <person name="Israni S."/>
            <person name="Dalin E."/>
            <person name="Tice H."/>
            <person name="Pitluck S."/>
            <person name="Chain P."/>
            <person name="Malfatti S."/>
            <person name="Shin M."/>
            <person name="Vergez L."/>
            <person name="Schmutz J."/>
            <person name="Larimer F."/>
            <person name="Land M."/>
            <person name="Hauser L."/>
            <person name="Kyrpides N."/>
            <person name="Lykidis A."/>
            <person name="Scott K.M."/>
            <person name="Sievert S."/>
            <person name="Kerfeld C."/>
            <person name="Freyermuth S."/>
            <person name="Dobrinski K."/>
            <person name="Boller A."/>
            <person name="Fitzpatrick K."/>
            <person name="Thoma P."/>
            <person name="Moore J."/>
            <person name="Richardson P."/>
        </authorList>
    </citation>
    <scope>NUCLEOTIDE SEQUENCE</scope>
    <source>
        <strain evidence="3">XCL-2</strain>
    </source>
</reference>
<dbReference type="KEGG" id="tcx:Tcr_2092"/>
<proteinExistence type="predicted"/>
<dbReference type="EMBL" id="CP000109">
    <property type="protein sequence ID" value="ABB42662.1"/>
    <property type="molecule type" value="Genomic_DNA"/>
</dbReference>
<dbReference type="InterPro" id="IPR013762">
    <property type="entry name" value="Integrase-like_cat_sf"/>
</dbReference>
<sequence>MTSSPSSHSNNLDAIRTEIIRTSFSNFRQKFSIQNNLFSCVPGINSELASKLYEQISPISLTEYDITQKKQRTHVATPLIFIVDALKHFEKMHEILIDNELIENKDEISNSWNEIKEVTSIALPFFEKQSETYPFLSSEKFIQAIQHNFSKPIDSVEIETQIRRSIHGMKTKQFVYLSLIEPIIHNPSEEKQQYIHDLMTLKAIIFNAFFYQPFYCNFNHSISSALRDLHEAELKMLNIEAEYEDTEDCLITLESLNSQLRSNEYRRLVKSLKTIINFLKKFYKKVSLSKRKGGSGGQKGNKTSHNSWIEINPQTLIKETFFDSEQAIRTINTLSKTDPEELRDTASDELIENVYLDDTSSNNSLPEVRVLNRASQLQQIEKQNQFLKEELTPNELEQILIGLEKTASQSSVSEKRIRVSILLAVSLFTGYNLLQSHYLRWLAMNPKLRPRYINLSENCEFIYIPTPTYPHSQSSKASSFYFNTQKAMVKLAVPSRFQSILFNLLTAYYSHDKAKKSSAIRNDITQNDIKKVIKSYKLDSRVTINLIQNNFAKNILFYTNGDLWATAAISGREDVISSTQKHYTTVEQPYLQVAYRQAIKNLFFEDIPMNDKPNAKSFLAHGDSFRPKKYEVVKFLNHLSRVIQETYSMLAQPNTNWSSKSVVNTLNLLMIFMETHQSYITGARDIKNPFISPLQLDSENFYTLNDKNINNGYTTRLGYLPSKLVTELEHFIKHIETLLYKLKKQPNFKKATLDKVSLSETWLNAKLSAKRGNSFPGFFLIESRNENKNFVAIPYTRIQAAKIASTLLGKEAETFASLKPNANRHFFRSTLIERGLNPEYIDELMGHRHIGTETWNPKGLFNPRDFRKEVKKTIDLLYKDFVVESPFKKGLTDGAN</sequence>
<dbReference type="GO" id="GO:0015074">
    <property type="term" value="P:DNA integration"/>
    <property type="evidence" value="ECO:0007669"/>
    <property type="project" value="InterPro"/>
</dbReference>
<evidence type="ECO:0000313" key="3">
    <source>
        <dbReference type="EMBL" id="ABB42681.1"/>
    </source>
</evidence>
<dbReference type="HOGENOM" id="CLU_322861_0_0_6"/>
<dbReference type="OrthoDB" id="5614256at2"/>
<dbReference type="eggNOG" id="COG0582">
    <property type="taxonomic scope" value="Bacteria"/>
</dbReference>
<dbReference type="EMBL" id="CP000109">
    <property type="protein sequence ID" value="ABB42681.1"/>
    <property type="molecule type" value="Genomic_DNA"/>
</dbReference>